<feature type="compositionally biased region" description="Polar residues" evidence="1">
    <location>
        <begin position="180"/>
        <end position="190"/>
    </location>
</feature>
<dbReference type="Proteomes" id="UP000321947">
    <property type="component" value="Unassembled WGS sequence"/>
</dbReference>
<gene>
    <name evidence="2" type="ORF">E5676_scaffold986G00260</name>
</gene>
<dbReference type="AlphaFoldDB" id="A0A5D3BCQ1"/>
<accession>A0A5D3BCQ1</accession>
<evidence type="ECO:0000313" key="2">
    <source>
        <dbReference type="EMBL" id="TYJ96736.1"/>
    </source>
</evidence>
<sequence length="249" mass="27171">MAFPSKGPSINEDRFSKETIISINIAITAAVDVRINEAMRMSGFAAFRQRRPTRFYHHFRHPYLHTPPPEHHAPSSKTFVPAHSVQIPPTNPSLPTLSSFVVCNVLHVSLHVLPPNFVQQISLLQSNLYALLPTYFAGNPSYHPKVGNLQIHSTFEVGESSAHSNPSVQASPSGIAGTIEATSGTTSNTPNHSLHITLPMYYENPIISSPTLTSSNVTNTVVQSTGYFSGENSNGNNYFLMVSFSENGP</sequence>
<protein>
    <submittedName>
        <fullName evidence="2">Kirola-like</fullName>
    </submittedName>
</protein>
<evidence type="ECO:0000256" key="1">
    <source>
        <dbReference type="SAM" id="MobiDB-lite"/>
    </source>
</evidence>
<feature type="region of interest" description="Disordered" evidence="1">
    <location>
        <begin position="160"/>
        <end position="190"/>
    </location>
</feature>
<evidence type="ECO:0000313" key="3">
    <source>
        <dbReference type="Proteomes" id="UP000321947"/>
    </source>
</evidence>
<comment type="caution">
    <text evidence="2">The sequence shown here is derived from an EMBL/GenBank/DDBJ whole genome shotgun (WGS) entry which is preliminary data.</text>
</comment>
<name>A0A5D3BCQ1_CUCMM</name>
<proteinExistence type="predicted"/>
<organism evidence="2 3">
    <name type="scientific">Cucumis melo var. makuwa</name>
    <name type="common">Oriental melon</name>
    <dbReference type="NCBI Taxonomy" id="1194695"/>
    <lineage>
        <taxon>Eukaryota</taxon>
        <taxon>Viridiplantae</taxon>
        <taxon>Streptophyta</taxon>
        <taxon>Embryophyta</taxon>
        <taxon>Tracheophyta</taxon>
        <taxon>Spermatophyta</taxon>
        <taxon>Magnoliopsida</taxon>
        <taxon>eudicotyledons</taxon>
        <taxon>Gunneridae</taxon>
        <taxon>Pentapetalae</taxon>
        <taxon>rosids</taxon>
        <taxon>fabids</taxon>
        <taxon>Cucurbitales</taxon>
        <taxon>Cucurbitaceae</taxon>
        <taxon>Benincaseae</taxon>
        <taxon>Cucumis</taxon>
    </lineage>
</organism>
<reference evidence="2 3" key="1">
    <citation type="submission" date="2019-08" db="EMBL/GenBank/DDBJ databases">
        <title>Draft genome sequences of two oriental melons (Cucumis melo L. var makuwa).</title>
        <authorList>
            <person name="Kwon S.-Y."/>
        </authorList>
    </citation>
    <scope>NUCLEOTIDE SEQUENCE [LARGE SCALE GENOMIC DNA]</scope>
    <source>
        <strain evidence="3">cv. Chang Bougi</strain>
        <tissue evidence="2">Leaf</tissue>
    </source>
</reference>
<feature type="compositionally biased region" description="Polar residues" evidence="1">
    <location>
        <begin position="161"/>
        <end position="172"/>
    </location>
</feature>
<dbReference type="EMBL" id="SSTD01019265">
    <property type="protein sequence ID" value="TYJ96736.1"/>
    <property type="molecule type" value="Genomic_DNA"/>
</dbReference>